<name>A0A7S0AT16_9DINO</name>
<dbReference type="GO" id="GO:0016906">
    <property type="term" value="F:sterol 3-beta-glucosyltransferase activity"/>
    <property type="evidence" value="ECO:0007669"/>
    <property type="project" value="UniProtKB-ARBA"/>
</dbReference>
<dbReference type="PANTHER" id="PTHR48050">
    <property type="entry name" value="STEROL 3-BETA-GLUCOSYLTRANSFERASE"/>
    <property type="match status" value="1"/>
</dbReference>
<dbReference type="PANTHER" id="PTHR48050:SF13">
    <property type="entry name" value="STEROL 3-BETA-GLUCOSYLTRANSFERASE UGT80A2"/>
    <property type="match status" value="1"/>
</dbReference>
<protein>
    <recommendedName>
        <fullName evidence="5">Glycosyltransferase family 28 N-terminal domain-containing protein</fullName>
    </recommendedName>
</protein>
<dbReference type="InterPro" id="IPR010610">
    <property type="entry name" value="EryCIII-like_C"/>
</dbReference>
<gene>
    <name evidence="4" type="ORF">PBAH0796_LOCUS21549</name>
</gene>
<evidence type="ECO:0008006" key="5">
    <source>
        <dbReference type="Google" id="ProtNLM"/>
    </source>
</evidence>
<dbReference type="Pfam" id="PF06722">
    <property type="entry name" value="EryCIII-like_C"/>
    <property type="match status" value="1"/>
</dbReference>
<evidence type="ECO:0000259" key="3">
    <source>
        <dbReference type="Pfam" id="PF06722"/>
    </source>
</evidence>
<proteinExistence type="predicted"/>
<evidence type="ECO:0000256" key="1">
    <source>
        <dbReference type="ARBA" id="ARBA00022679"/>
    </source>
</evidence>
<dbReference type="GO" id="GO:0005975">
    <property type="term" value="P:carbohydrate metabolic process"/>
    <property type="evidence" value="ECO:0007669"/>
    <property type="project" value="InterPro"/>
</dbReference>
<dbReference type="Pfam" id="PF03033">
    <property type="entry name" value="Glyco_transf_28"/>
    <property type="match status" value="1"/>
</dbReference>
<evidence type="ECO:0000259" key="2">
    <source>
        <dbReference type="Pfam" id="PF03033"/>
    </source>
</evidence>
<evidence type="ECO:0000313" key="4">
    <source>
        <dbReference type="EMBL" id="CAD8373827.1"/>
    </source>
</evidence>
<accession>A0A7S0AT16</accession>
<dbReference type="InterPro" id="IPR004276">
    <property type="entry name" value="GlycoTrans_28_N"/>
</dbReference>
<dbReference type="InterPro" id="IPR002213">
    <property type="entry name" value="UDP_glucos_trans"/>
</dbReference>
<sequence>MERAMVIIWGSRGDVQPALALALRLKQMGRSVLMFATPPATDMVKAKGIECVEARENVEKVIGELFGKIDPTDRSICGIVKQLKTASAFQQSEEYTGNQAADMSCAWAEAQKFKPDVILAPNIMYGPYVSIAEALQVPVVTFDLQLNYPTSELPYMKMEVDKAPKCCYRCIWRLAGFAISKKERPNYIKMRETCGLPSNTHVDGSSIKIFPHDLPQICACSPSFISSPHDWPLTKYMSGWWFFPPTEGYTPPPQLEAFLQANRPVYIGFGSMKGNPDFCRKCSTFAIKGLMLAGQKGVLLGGWAGLSREALDMSSDEGRQLHAWAEENVAEVDSCPHDWLFPQCAVVIHHGGVGTLAAGIRAGCPTIVCAYQGDQPFHGSIAQAKGIGKYLGMVGTIPAEKLADAIKEVVADKAMAATVKAMGEMVRAEDGPGNAIAFMDRMATSFQYPWPTKRQ</sequence>
<dbReference type="InterPro" id="IPR050426">
    <property type="entry name" value="Glycosyltransferase_28"/>
</dbReference>
<dbReference type="AlphaFoldDB" id="A0A7S0AT16"/>
<keyword evidence="1" id="KW-0808">Transferase</keyword>
<dbReference type="SUPFAM" id="SSF53756">
    <property type="entry name" value="UDP-Glycosyltransferase/glycogen phosphorylase"/>
    <property type="match status" value="1"/>
</dbReference>
<feature type="domain" description="Erythromycin biosynthesis protein CIII-like C-terminal" evidence="3">
    <location>
        <begin position="326"/>
        <end position="432"/>
    </location>
</feature>
<dbReference type="Gene3D" id="3.40.50.2000">
    <property type="entry name" value="Glycogen Phosphorylase B"/>
    <property type="match status" value="2"/>
</dbReference>
<organism evidence="4">
    <name type="scientific">Pyrodinium bahamense</name>
    <dbReference type="NCBI Taxonomy" id="73915"/>
    <lineage>
        <taxon>Eukaryota</taxon>
        <taxon>Sar</taxon>
        <taxon>Alveolata</taxon>
        <taxon>Dinophyceae</taxon>
        <taxon>Gonyaulacales</taxon>
        <taxon>Pyrocystaceae</taxon>
        <taxon>Pyrodinium</taxon>
    </lineage>
</organism>
<reference evidence="4" key="1">
    <citation type="submission" date="2021-01" db="EMBL/GenBank/DDBJ databases">
        <authorList>
            <person name="Corre E."/>
            <person name="Pelletier E."/>
            <person name="Niang G."/>
            <person name="Scheremetjew M."/>
            <person name="Finn R."/>
            <person name="Kale V."/>
            <person name="Holt S."/>
            <person name="Cochrane G."/>
            <person name="Meng A."/>
            <person name="Brown T."/>
            <person name="Cohen L."/>
        </authorList>
    </citation>
    <scope>NUCLEOTIDE SEQUENCE</scope>
    <source>
        <strain evidence="4">Pbaha01</strain>
    </source>
</reference>
<feature type="domain" description="Glycosyltransferase family 28 N-terminal" evidence="2">
    <location>
        <begin position="6"/>
        <end position="151"/>
    </location>
</feature>
<dbReference type="EMBL" id="HBEG01035214">
    <property type="protein sequence ID" value="CAD8373827.1"/>
    <property type="molecule type" value="Transcribed_RNA"/>
</dbReference>
<dbReference type="CDD" id="cd03784">
    <property type="entry name" value="GT1_Gtf-like"/>
    <property type="match status" value="1"/>
</dbReference>
<dbReference type="FunFam" id="3.40.50.2000:FF:000009">
    <property type="entry name" value="Sterol 3-beta-glucosyltransferase UGT80A2"/>
    <property type="match status" value="1"/>
</dbReference>